<dbReference type="Pfam" id="PF14244">
    <property type="entry name" value="Retrotran_gag_3"/>
    <property type="match status" value="1"/>
</dbReference>
<feature type="compositionally biased region" description="Low complexity" evidence="1">
    <location>
        <begin position="9"/>
        <end position="20"/>
    </location>
</feature>
<dbReference type="InterPro" id="IPR054722">
    <property type="entry name" value="PolX-like_BBD"/>
</dbReference>
<evidence type="ECO:0000256" key="1">
    <source>
        <dbReference type="SAM" id="MobiDB-lite"/>
    </source>
</evidence>
<gene>
    <name evidence="5" type="ORF">KY290_018774</name>
</gene>
<dbReference type="InterPro" id="IPR029472">
    <property type="entry name" value="Copia-like_N"/>
</dbReference>
<accession>A0ABQ7VF87</accession>
<comment type="caution">
    <text evidence="5">The sequence shown here is derived from an EMBL/GenBank/DDBJ whole genome shotgun (WGS) entry which is preliminary data.</text>
</comment>
<dbReference type="EMBL" id="JAIVGD010000013">
    <property type="protein sequence ID" value="KAH0762701.1"/>
    <property type="molecule type" value="Genomic_DNA"/>
</dbReference>
<dbReference type="PANTHER" id="PTHR37610:SF6">
    <property type="entry name" value="GAG-POLYPEPTIDE OF LTR COPIA-TYPE-RELATED"/>
    <property type="match status" value="1"/>
</dbReference>
<dbReference type="Pfam" id="PF22936">
    <property type="entry name" value="Pol_BBD"/>
    <property type="match status" value="1"/>
</dbReference>
<dbReference type="Proteomes" id="UP000826656">
    <property type="component" value="Unassembled WGS sequence"/>
</dbReference>
<feature type="domain" description="Retrotransposon Copia-like N-terminal" evidence="3">
    <location>
        <begin position="26"/>
        <end position="72"/>
    </location>
</feature>
<dbReference type="Pfam" id="PF13976">
    <property type="entry name" value="gag_pre-integrs"/>
    <property type="match status" value="1"/>
</dbReference>
<evidence type="ECO:0000259" key="2">
    <source>
        <dbReference type="Pfam" id="PF13976"/>
    </source>
</evidence>
<dbReference type="PANTHER" id="PTHR37610">
    <property type="entry name" value="CCHC-TYPE DOMAIN-CONTAINING PROTEIN"/>
    <property type="match status" value="1"/>
</dbReference>
<dbReference type="InterPro" id="IPR025724">
    <property type="entry name" value="GAG-pre-integrase_dom"/>
</dbReference>
<organism evidence="5 6">
    <name type="scientific">Solanum tuberosum</name>
    <name type="common">Potato</name>
    <dbReference type="NCBI Taxonomy" id="4113"/>
    <lineage>
        <taxon>Eukaryota</taxon>
        <taxon>Viridiplantae</taxon>
        <taxon>Streptophyta</taxon>
        <taxon>Embryophyta</taxon>
        <taxon>Tracheophyta</taxon>
        <taxon>Spermatophyta</taxon>
        <taxon>Magnoliopsida</taxon>
        <taxon>eudicotyledons</taxon>
        <taxon>Gunneridae</taxon>
        <taxon>Pentapetalae</taxon>
        <taxon>asterids</taxon>
        <taxon>lamiids</taxon>
        <taxon>Solanales</taxon>
        <taxon>Solanaceae</taxon>
        <taxon>Solanoideae</taxon>
        <taxon>Solaneae</taxon>
        <taxon>Solanum</taxon>
    </lineage>
</organism>
<feature type="domain" description="Retrovirus-related Pol polyprotein from transposon TNT 1-94-like beta-barrel" evidence="4">
    <location>
        <begin position="379"/>
        <end position="451"/>
    </location>
</feature>
<evidence type="ECO:0008006" key="7">
    <source>
        <dbReference type="Google" id="ProtNLM"/>
    </source>
</evidence>
<evidence type="ECO:0000259" key="4">
    <source>
        <dbReference type="Pfam" id="PF22936"/>
    </source>
</evidence>
<evidence type="ECO:0000313" key="5">
    <source>
        <dbReference type="EMBL" id="KAH0762701.1"/>
    </source>
</evidence>
<protein>
    <recommendedName>
        <fullName evidence="7">Retrotransposon Copia-like N-terminal domain-containing protein</fullName>
    </recommendedName>
</protein>
<evidence type="ECO:0000313" key="6">
    <source>
        <dbReference type="Proteomes" id="UP000826656"/>
    </source>
</evidence>
<feature type="region of interest" description="Disordered" evidence="1">
    <location>
        <begin position="1"/>
        <end position="20"/>
    </location>
</feature>
<sequence>MGTNAVVTSSTIGSSSMDSSSLYNLHPSDSPGLSLVNFIFEGKDYGGWRRSILIALSAKNKLGFIDGSCKPPVAGSPDLQLWNRSNDMVTSWLLNSLSKDIVDSVIYSTSAHALWKDLEDRFGQPNGAKLYHLQKELSDLVQGTNDIAGYYTKLKGLWDELDILNTKTCYSCACTCGGKSVSAKSLQDERLIQFLMGLNDAYSPARSNILMINPLPTVSLAYSLIIQDEQQRESVIHSHFSGSSTSYLAPTTHANGINDYKGKKSNLVCSHCKKTGHTVDKCYRIIGFPPDFKFTRSRRLQGNVRSNGVFGIQEEVGKSTLEANTGTNQLTKDQFSQLLQLLHLVNISQTETAPSDVHANSAGKNFSVSYPISIRSTHWILDSGASEHLSSDSSLFINLKPLHSSVYVNLPDSTKVQATHIGSVALFPDLIVHKALYIPSFRINLLSIHKLCVQLQCLIIFSSTNCFLQGPSMKRPLALGDVKEGLYQLQFSSQLSKKRVQNRALSAQIPSLVSFSNSVVIQKDSDVKLWHHRLGHLPLSAMKYIRSFAFNCIPNCYCDICPLGRQSKLHFPISEIKSNSIFELIHVDTWGPYKSPTYNGFKYFLTIVDDFSIAT</sequence>
<proteinExistence type="predicted"/>
<reference evidence="5 6" key="1">
    <citation type="journal article" date="2021" name="bioRxiv">
        <title>Chromosome-scale and haplotype-resolved genome assembly of a tetraploid potato cultivar.</title>
        <authorList>
            <person name="Sun H."/>
            <person name="Jiao W.-B."/>
            <person name="Krause K."/>
            <person name="Campoy J.A."/>
            <person name="Goel M."/>
            <person name="Folz-Donahue K."/>
            <person name="Kukat C."/>
            <person name="Huettel B."/>
            <person name="Schneeberger K."/>
        </authorList>
    </citation>
    <scope>NUCLEOTIDE SEQUENCE [LARGE SCALE GENOMIC DNA]</scope>
    <source>
        <strain evidence="5">SolTubOtavaFocal</strain>
        <tissue evidence="5">Leaves</tissue>
    </source>
</reference>
<keyword evidence="6" id="KW-1185">Reference proteome</keyword>
<name>A0ABQ7VF87_SOLTU</name>
<feature type="domain" description="GAG-pre-integrase" evidence="2">
    <location>
        <begin position="516"/>
        <end position="566"/>
    </location>
</feature>
<evidence type="ECO:0000259" key="3">
    <source>
        <dbReference type="Pfam" id="PF14244"/>
    </source>
</evidence>